<dbReference type="InterPro" id="IPR002524">
    <property type="entry name" value="Cation_efflux"/>
</dbReference>
<dbReference type="InterPro" id="IPR027469">
    <property type="entry name" value="Cation_efflux_TMD_sf"/>
</dbReference>
<dbReference type="Proteomes" id="UP000319555">
    <property type="component" value="Unassembled WGS sequence"/>
</dbReference>
<reference evidence="12 13" key="1">
    <citation type="submission" date="2017-05" db="EMBL/GenBank/DDBJ databases">
        <authorList>
            <person name="Varghese N."/>
            <person name="Submissions S."/>
        </authorList>
    </citation>
    <scope>NUCLEOTIDE SEQUENCE [LARGE SCALE GENOMIC DNA]</scope>
    <source>
        <strain evidence="12 13">DSM 28009</strain>
    </source>
</reference>
<keyword evidence="4 9" id="KW-0812">Transmembrane</keyword>
<accession>A0A521BMY1</accession>
<evidence type="ECO:0000256" key="6">
    <source>
        <dbReference type="ARBA" id="ARBA00022989"/>
    </source>
</evidence>
<keyword evidence="6 9" id="KW-1133">Transmembrane helix</keyword>
<evidence type="ECO:0000259" key="10">
    <source>
        <dbReference type="Pfam" id="PF01545"/>
    </source>
</evidence>
<dbReference type="GO" id="GO:0005385">
    <property type="term" value="F:zinc ion transmembrane transporter activity"/>
    <property type="evidence" value="ECO:0007669"/>
    <property type="project" value="TreeGrafter"/>
</dbReference>
<organism evidence="12 13">
    <name type="scientific">Ruegeria faecimaris</name>
    <dbReference type="NCBI Taxonomy" id="686389"/>
    <lineage>
        <taxon>Bacteria</taxon>
        <taxon>Pseudomonadati</taxon>
        <taxon>Pseudomonadota</taxon>
        <taxon>Alphaproteobacteria</taxon>
        <taxon>Rhodobacterales</taxon>
        <taxon>Roseobacteraceae</taxon>
        <taxon>Ruegeria</taxon>
    </lineage>
</organism>
<feature type="transmembrane region" description="Helical" evidence="9">
    <location>
        <begin position="45"/>
        <end position="65"/>
    </location>
</feature>
<dbReference type="Pfam" id="PF16916">
    <property type="entry name" value="ZT_dimer"/>
    <property type="match status" value="1"/>
</dbReference>
<protein>
    <submittedName>
        <fullName evidence="12">Cobalt-zinc-cadmium efflux system protein</fullName>
    </submittedName>
</protein>
<dbReference type="Pfam" id="PF01545">
    <property type="entry name" value="Cation_efflux"/>
    <property type="match status" value="1"/>
</dbReference>
<evidence type="ECO:0000256" key="2">
    <source>
        <dbReference type="ARBA" id="ARBA00008873"/>
    </source>
</evidence>
<dbReference type="SUPFAM" id="SSF161111">
    <property type="entry name" value="Cation efflux protein transmembrane domain-like"/>
    <property type="match status" value="1"/>
</dbReference>
<name>A0A521BMY1_9RHOB</name>
<comment type="similarity">
    <text evidence="2">Belongs to the cation diffusion facilitator (CDF) transporter (TC 2.A.4) family. SLC30A subfamily.</text>
</comment>
<dbReference type="InterPro" id="IPR036837">
    <property type="entry name" value="Cation_efflux_CTD_sf"/>
</dbReference>
<proteinExistence type="inferred from homology"/>
<evidence type="ECO:0000256" key="5">
    <source>
        <dbReference type="ARBA" id="ARBA00022906"/>
    </source>
</evidence>
<dbReference type="PANTHER" id="PTHR11562:SF17">
    <property type="entry name" value="RE54080P-RELATED"/>
    <property type="match status" value="1"/>
</dbReference>
<dbReference type="EMBL" id="FXTE01000001">
    <property type="protein sequence ID" value="SMO47970.1"/>
    <property type="molecule type" value="Genomic_DNA"/>
</dbReference>
<dbReference type="AlphaFoldDB" id="A0A521BMY1"/>
<dbReference type="InterPro" id="IPR027470">
    <property type="entry name" value="Cation_efflux_CTD"/>
</dbReference>
<evidence type="ECO:0000313" key="12">
    <source>
        <dbReference type="EMBL" id="SMO47970.1"/>
    </source>
</evidence>
<evidence type="ECO:0000256" key="3">
    <source>
        <dbReference type="ARBA" id="ARBA00022448"/>
    </source>
</evidence>
<feature type="transmembrane region" description="Helical" evidence="9">
    <location>
        <begin position="117"/>
        <end position="141"/>
    </location>
</feature>
<evidence type="ECO:0000256" key="1">
    <source>
        <dbReference type="ARBA" id="ARBA00004141"/>
    </source>
</evidence>
<keyword evidence="7" id="KW-0406">Ion transport</keyword>
<feature type="transmembrane region" description="Helical" evidence="9">
    <location>
        <begin position="153"/>
        <end position="175"/>
    </location>
</feature>
<dbReference type="RefSeq" id="WP_142634468.1">
    <property type="nucleotide sequence ID" value="NZ_FXTE01000001.1"/>
</dbReference>
<evidence type="ECO:0000256" key="8">
    <source>
        <dbReference type="ARBA" id="ARBA00023136"/>
    </source>
</evidence>
<keyword evidence="5" id="KW-0862">Zinc</keyword>
<dbReference type="Gene3D" id="1.20.1510.10">
    <property type="entry name" value="Cation efflux protein transmembrane domain"/>
    <property type="match status" value="1"/>
</dbReference>
<feature type="domain" description="Cation efflux protein transmembrane" evidence="10">
    <location>
        <begin position="22"/>
        <end position="210"/>
    </location>
</feature>
<keyword evidence="3" id="KW-0813">Transport</keyword>
<feature type="transmembrane region" description="Helical" evidence="9">
    <location>
        <begin position="181"/>
        <end position="198"/>
    </location>
</feature>
<feature type="transmembrane region" description="Helical" evidence="9">
    <location>
        <begin position="20"/>
        <end position="39"/>
    </location>
</feature>
<gene>
    <name evidence="12" type="ORF">SAMN06265380_101933</name>
</gene>
<keyword evidence="8 9" id="KW-0472">Membrane</keyword>
<dbReference type="GO" id="GO:0005886">
    <property type="term" value="C:plasma membrane"/>
    <property type="evidence" value="ECO:0007669"/>
    <property type="project" value="TreeGrafter"/>
</dbReference>
<evidence type="ECO:0000256" key="9">
    <source>
        <dbReference type="SAM" id="Phobius"/>
    </source>
</evidence>
<evidence type="ECO:0000313" key="13">
    <source>
        <dbReference type="Proteomes" id="UP000319555"/>
    </source>
</evidence>
<dbReference type="NCBIfam" id="TIGR01297">
    <property type="entry name" value="CDF"/>
    <property type="match status" value="1"/>
</dbReference>
<evidence type="ECO:0000259" key="11">
    <source>
        <dbReference type="Pfam" id="PF16916"/>
    </source>
</evidence>
<dbReference type="InterPro" id="IPR058533">
    <property type="entry name" value="Cation_efflux_TM"/>
</dbReference>
<keyword evidence="5" id="KW-0864">Zinc transport</keyword>
<feature type="domain" description="Cation efflux protein cytoplasmic" evidence="11">
    <location>
        <begin position="214"/>
        <end position="289"/>
    </location>
</feature>
<dbReference type="PANTHER" id="PTHR11562">
    <property type="entry name" value="CATION EFFLUX PROTEIN/ ZINC TRANSPORTER"/>
    <property type="match status" value="1"/>
</dbReference>
<evidence type="ECO:0000256" key="7">
    <source>
        <dbReference type="ARBA" id="ARBA00023065"/>
    </source>
</evidence>
<dbReference type="OrthoDB" id="9809646at2"/>
<keyword evidence="13" id="KW-1185">Reference proteome</keyword>
<feature type="transmembrane region" description="Helical" evidence="9">
    <location>
        <begin position="86"/>
        <end position="105"/>
    </location>
</feature>
<comment type="subcellular location">
    <subcellularLocation>
        <location evidence="1">Membrane</location>
        <topology evidence="1">Multi-pass membrane protein</topology>
    </subcellularLocation>
</comment>
<dbReference type="InterPro" id="IPR050681">
    <property type="entry name" value="CDF/SLC30A"/>
</dbReference>
<dbReference type="SUPFAM" id="SSF160240">
    <property type="entry name" value="Cation efflux protein cytoplasmic domain-like"/>
    <property type="match status" value="1"/>
</dbReference>
<evidence type="ECO:0000256" key="4">
    <source>
        <dbReference type="ARBA" id="ARBA00022692"/>
    </source>
</evidence>
<sequence>MSHNHTHSHIDPNAGDRRVVGAIGVNMVLTLAQIVGGILSGSLALIADALHNFSDAIALIIAFFARKIARRPADPRMSFGYGRAEVVAALVNYTTLVVLAVYLMYEGVMRFIEPEPVNGWIVVWIAALALIVDLITAALTYSMAKDSMNIRAAFLHNVADALGSLAVIVAGTMVIVFNWTWVDPAVTILISVYILWHVKSEIGETIHVLMLGAPSDLDPEEVASMIEATEGVVSVHHVHLWSMQEHEPALTAHVVATSHADEDARWLSTTIKNALQDQFGIGHATLEIESGEEVCGHLARFGHDKHEH</sequence>